<keyword evidence="14" id="KW-1185">Reference proteome</keyword>
<dbReference type="AlphaFoldDB" id="A0A1J1IX98"/>
<evidence type="ECO:0000256" key="1">
    <source>
        <dbReference type="ARBA" id="ARBA00004651"/>
    </source>
</evidence>
<dbReference type="GO" id="GO:0007204">
    <property type="term" value="P:positive regulation of cytosolic calcium ion concentration"/>
    <property type="evidence" value="ECO:0007669"/>
    <property type="project" value="TreeGrafter"/>
</dbReference>
<evidence type="ECO:0000256" key="4">
    <source>
        <dbReference type="ARBA" id="ARBA00022692"/>
    </source>
</evidence>
<evidence type="ECO:0000259" key="12">
    <source>
        <dbReference type="PROSITE" id="PS50262"/>
    </source>
</evidence>
<feature type="transmembrane region" description="Helical" evidence="11">
    <location>
        <begin position="63"/>
        <end position="89"/>
    </location>
</feature>
<dbReference type="PANTHER" id="PTHR11866">
    <property type="entry name" value="G-PROTEIN COUPLED RECEPTOR FAMILY 1 MEMBER"/>
    <property type="match status" value="1"/>
</dbReference>
<keyword evidence="9" id="KW-0325">Glycoprotein</keyword>
<dbReference type="InterPro" id="IPR008365">
    <property type="entry name" value="Prostanoid_rcpt"/>
</dbReference>
<keyword evidence="5 11" id="KW-1133">Transmembrane helix</keyword>
<keyword evidence="8" id="KW-0675">Receptor</keyword>
<evidence type="ECO:0000313" key="13">
    <source>
        <dbReference type="EMBL" id="CRL04188.1"/>
    </source>
</evidence>
<dbReference type="OrthoDB" id="7790793at2759"/>
<feature type="transmembrane region" description="Helical" evidence="11">
    <location>
        <begin position="149"/>
        <end position="171"/>
    </location>
</feature>
<organism evidence="13 14">
    <name type="scientific">Clunio marinus</name>
    <dbReference type="NCBI Taxonomy" id="568069"/>
    <lineage>
        <taxon>Eukaryota</taxon>
        <taxon>Metazoa</taxon>
        <taxon>Ecdysozoa</taxon>
        <taxon>Arthropoda</taxon>
        <taxon>Hexapoda</taxon>
        <taxon>Insecta</taxon>
        <taxon>Pterygota</taxon>
        <taxon>Neoptera</taxon>
        <taxon>Endopterygota</taxon>
        <taxon>Diptera</taxon>
        <taxon>Nematocera</taxon>
        <taxon>Chironomoidea</taxon>
        <taxon>Chironomidae</taxon>
        <taxon>Clunio</taxon>
    </lineage>
</organism>
<dbReference type="Gene3D" id="1.20.1070.10">
    <property type="entry name" value="Rhodopsin 7-helix transmembrane proteins"/>
    <property type="match status" value="1"/>
</dbReference>
<dbReference type="GO" id="GO:0007189">
    <property type="term" value="P:adenylate cyclase-activating G protein-coupled receptor signaling pathway"/>
    <property type="evidence" value="ECO:0007669"/>
    <property type="project" value="TreeGrafter"/>
</dbReference>
<comment type="similarity">
    <text evidence="2">Belongs to the G-protein coupled receptor 1 family.</text>
</comment>
<name>A0A1J1IX98_9DIPT</name>
<dbReference type="InterPro" id="IPR000276">
    <property type="entry name" value="GPCR_Rhodpsn"/>
</dbReference>
<accession>A0A1J1IX98</accession>
<keyword evidence="7 11" id="KW-0472">Membrane</keyword>
<proteinExistence type="inferred from homology"/>
<dbReference type="PROSITE" id="PS50262">
    <property type="entry name" value="G_PROTEIN_RECEP_F1_2"/>
    <property type="match status" value="1"/>
</dbReference>
<evidence type="ECO:0000256" key="10">
    <source>
        <dbReference type="ARBA" id="ARBA00023224"/>
    </source>
</evidence>
<dbReference type="Proteomes" id="UP000183832">
    <property type="component" value="Unassembled WGS sequence"/>
</dbReference>
<dbReference type="EMBL" id="CVRI01000062">
    <property type="protein sequence ID" value="CRL04188.1"/>
    <property type="molecule type" value="Genomic_DNA"/>
</dbReference>
<evidence type="ECO:0000256" key="2">
    <source>
        <dbReference type="ARBA" id="ARBA00010663"/>
    </source>
</evidence>
<dbReference type="PANTHER" id="PTHR11866:SF16">
    <property type="entry name" value="PROSTAGLANDIN E2 RECEPTOR EP4 SUBTYPE-LIKE PROTEIN"/>
    <property type="match status" value="1"/>
</dbReference>
<evidence type="ECO:0000256" key="8">
    <source>
        <dbReference type="ARBA" id="ARBA00023170"/>
    </source>
</evidence>
<gene>
    <name evidence="13" type="ORF">CLUMA_CG017303</name>
</gene>
<feature type="domain" description="G-protein coupled receptors family 1 profile" evidence="12">
    <location>
        <begin position="42"/>
        <end position="205"/>
    </location>
</feature>
<keyword evidence="10" id="KW-0807">Transducer</keyword>
<evidence type="ECO:0000256" key="11">
    <source>
        <dbReference type="SAM" id="Phobius"/>
    </source>
</evidence>
<comment type="subcellular location">
    <subcellularLocation>
        <location evidence="1">Cell membrane</location>
        <topology evidence="1">Multi-pass membrane protein</topology>
    </subcellularLocation>
</comment>
<sequence>MDNVLKYSEDENGNATSVVETHNKLNTHTELVSMLYIVGIIGSLLALLHLCQKQNLKNSKQAFMLKFLMTLDFVGLMGMLSQLTIRSYLDNDGFYKDHIWLFCFIRLVWRFFGLSSGCVAFIMAIERYFALTKPFFYCKHFTNGLIKRLIIMMWASCALLTFVPVLGFGIFCDMKNRKCQRYRDAEHPLDVTYAFLFFFVGMLHN</sequence>
<evidence type="ECO:0000256" key="6">
    <source>
        <dbReference type="ARBA" id="ARBA00023040"/>
    </source>
</evidence>
<feature type="transmembrane region" description="Helical" evidence="11">
    <location>
        <begin position="31"/>
        <end position="51"/>
    </location>
</feature>
<feature type="transmembrane region" description="Helical" evidence="11">
    <location>
        <begin position="109"/>
        <end position="129"/>
    </location>
</feature>
<dbReference type="STRING" id="568069.A0A1J1IX98"/>
<evidence type="ECO:0000256" key="3">
    <source>
        <dbReference type="ARBA" id="ARBA00022475"/>
    </source>
</evidence>
<dbReference type="InterPro" id="IPR017452">
    <property type="entry name" value="GPCR_Rhodpsn_7TM"/>
</dbReference>
<protein>
    <submittedName>
        <fullName evidence="13">CLUMA_CG017303, isoform A</fullName>
    </submittedName>
</protein>
<evidence type="ECO:0000256" key="7">
    <source>
        <dbReference type="ARBA" id="ARBA00023136"/>
    </source>
</evidence>
<evidence type="ECO:0000313" key="14">
    <source>
        <dbReference type="Proteomes" id="UP000183832"/>
    </source>
</evidence>
<reference evidence="13 14" key="1">
    <citation type="submission" date="2015-04" db="EMBL/GenBank/DDBJ databases">
        <authorList>
            <person name="Syromyatnikov M.Y."/>
            <person name="Popov V.N."/>
        </authorList>
    </citation>
    <scope>NUCLEOTIDE SEQUENCE [LARGE SCALE GENOMIC DNA]</scope>
</reference>
<dbReference type="GO" id="GO:0004930">
    <property type="term" value="F:G protein-coupled receptor activity"/>
    <property type="evidence" value="ECO:0007669"/>
    <property type="project" value="UniProtKB-KW"/>
</dbReference>
<dbReference type="PROSITE" id="PS00237">
    <property type="entry name" value="G_PROTEIN_RECEP_F1_1"/>
    <property type="match status" value="1"/>
</dbReference>
<keyword evidence="4 11" id="KW-0812">Transmembrane</keyword>
<dbReference type="GO" id="GO:0005886">
    <property type="term" value="C:plasma membrane"/>
    <property type="evidence" value="ECO:0007669"/>
    <property type="project" value="UniProtKB-SubCell"/>
</dbReference>
<evidence type="ECO:0000256" key="5">
    <source>
        <dbReference type="ARBA" id="ARBA00022989"/>
    </source>
</evidence>
<keyword evidence="3" id="KW-1003">Cell membrane</keyword>
<dbReference type="SUPFAM" id="SSF81321">
    <property type="entry name" value="Family A G protein-coupled receptor-like"/>
    <property type="match status" value="1"/>
</dbReference>
<dbReference type="Pfam" id="PF00001">
    <property type="entry name" value="7tm_1"/>
    <property type="match status" value="1"/>
</dbReference>
<evidence type="ECO:0000256" key="9">
    <source>
        <dbReference type="ARBA" id="ARBA00023180"/>
    </source>
</evidence>
<keyword evidence="6" id="KW-0297">G-protein coupled receptor</keyword>